<dbReference type="RefSeq" id="WP_141633111.1">
    <property type="nucleotide sequence ID" value="NZ_VIGB01000003.1"/>
</dbReference>
<proteinExistence type="predicted"/>
<evidence type="ECO:0000259" key="1">
    <source>
        <dbReference type="PROSITE" id="PS50075"/>
    </source>
</evidence>
<name>A0A540W0B5_9ACTN</name>
<keyword evidence="3" id="KW-1185">Reference proteome</keyword>
<dbReference type="Proteomes" id="UP000319103">
    <property type="component" value="Unassembled WGS sequence"/>
</dbReference>
<sequence>MEDITVVVAELLEQLASARDVAPDAEPSQIIVSSLDQMRFLVGLEERLDVMLDIGDVLPFDLSGRDALVASVRELLAESGVLS</sequence>
<dbReference type="Gene3D" id="1.10.1200.10">
    <property type="entry name" value="ACP-like"/>
    <property type="match status" value="1"/>
</dbReference>
<reference evidence="2 3" key="1">
    <citation type="submission" date="2019-06" db="EMBL/GenBank/DDBJ databases">
        <title>Description of Kitasatospora acidophila sp. nov. isolated from pine grove soil, and reclassification of Streptomyces novaecaesareae to Kitasatospora novaeceasareae comb. nov.</title>
        <authorList>
            <person name="Kim M.J."/>
        </authorList>
    </citation>
    <scope>NUCLEOTIDE SEQUENCE [LARGE SCALE GENOMIC DNA]</scope>
    <source>
        <strain evidence="2 3">MMS16-CNU292</strain>
    </source>
</reference>
<dbReference type="InterPro" id="IPR036736">
    <property type="entry name" value="ACP-like_sf"/>
</dbReference>
<gene>
    <name evidence="2" type="ORF">E6W39_09225</name>
</gene>
<dbReference type="EMBL" id="VIGB01000003">
    <property type="protein sequence ID" value="TQF02417.1"/>
    <property type="molecule type" value="Genomic_DNA"/>
</dbReference>
<dbReference type="PROSITE" id="PS50075">
    <property type="entry name" value="CARRIER"/>
    <property type="match status" value="1"/>
</dbReference>
<dbReference type="SUPFAM" id="SSF47336">
    <property type="entry name" value="ACP-like"/>
    <property type="match status" value="1"/>
</dbReference>
<dbReference type="InterPro" id="IPR009081">
    <property type="entry name" value="PP-bd_ACP"/>
</dbReference>
<dbReference type="OrthoDB" id="4241368at2"/>
<protein>
    <recommendedName>
        <fullName evidence="1">Carrier domain-containing protein</fullName>
    </recommendedName>
</protein>
<organism evidence="2 3">
    <name type="scientific">Kitasatospora acidiphila</name>
    <dbReference type="NCBI Taxonomy" id="2567942"/>
    <lineage>
        <taxon>Bacteria</taxon>
        <taxon>Bacillati</taxon>
        <taxon>Actinomycetota</taxon>
        <taxon>Actinomycetes</taxon>
        <taxon>Kitasatosporales</taxon>
        <taxon>Streptomycetaceae</taxon>
        <taxon>Kitasatospora</taxon>
    </lineage>
</organism>
<accession>A0A540W0B5</accession>
<evidence type="ECO:0000313" key="2">
    <source>
        <dbReference type="EMBL" id="TQF02417.1"/>
    </source>
</evidence>
<dbReference type="AlphaFoldDB" id="A0A540W0B5"/>
<feature type="domain" description="Carrier" evidence="1">
    <location>
        <begin position="1"/>
        <end position="76"/>
    </location>
</feature>
<comment type="caution">
    <text evidence="2">The sequence shown here is derived from an EMBL/GenBank/DDBJ whole genome shotgun (WGS) entry which is preliminary data.</text>
</comment>
<evidence type="ECO:0000313" key="3">
    <source>
        <dbReference type="Proteomes" id="UP000319103"/>
    </source>
</evidence>